<name>A0A9P6NF34_9BASI</name>
<dbReference type="EMBL" id="MU167331">
    <property type="protein sequence ID" value="KAG0142984.1"/>
    <property type="molecule type" value="Genomic_DNA"/>
</dbReference>
<accession>A0A9P6NF34</accession>
<organism evidence="1 2">
    <name type="scientific">Cronartium quercuum f. sp. fusiforme G11</name>
    <dbReference type="NCBI Taxonomy" id="708437"/>
    <lineage>
        <taxon>Eukaryota</taxon>
        <taxon>Fungi</taxon>
        <taxon>Dikarya</taxon>
        <taxon>Basidiomycota</taxon>
        <taxon>Pucciniomycotina</taxon>
        <taxon>Pucciniomycetes</taxon>
        <taxon>Pucciniales</taxon>
        <taxon>Coleosporiaceae</taxon>
        <taxon>Cronartium</taxon>
    </lineage>
</organism>
<evidence type="ECO:0000313" key="1">
    <source>
        <dbReference type="EMBL" id="KAG0142984.1"/>
    </source>
</evidence>
<keyword evidence="2" id="KW-1185">Reference proteome</keyword>
<evidence type="ECO:0000313" key="2">
    <source>
        <dbReference type="Proteomes" id="UP000886653"/>
    </source>
</evidence>
<dbReference type="AlphaFoldDB" id="A0A9P6NF34"/>
<protein>
    <submittedName>
        <fullName evidence="1">Uncharacterized protein</fullName>
    </submittedName>
</protein>
<gene>
    <name evidence="1" type="ORF">CROQUDRAFT_661792</name>
</gene>
<dbReference type="Proteomes" id="UP000886653">
    <property type="component" value="Unassembled WGS sequence"/>
</dbReference>
<reference evidence="1" key="1">
    <citation type="submission" date="2013-11" db="EMBL/GenBank/DDBJ databases">
        <title>Genome sequence of the fusiform rust pathogen reveals effectors for host alternation and coevolution with pine.</title>
        <authorList>
            <consortium name="DOE Joint Genome Institute"/>
            <person name="Smith K."/>
            <person name="Pendleton A."/>
            <person name="Kubisiak T."/>
            <person name="Anderson C."/>
            <person name="Salamov A."/>
            <person name="Aerts A."/>
            <person name="Riley R."/>
            <person name="Clum A."/>
            <person name="Lindquist E."/>
            <person name="Ence D."/>
            <person name="Campbell M."/>
            <person name="Kronenberg Z."/>
            <person name="Feau N."/>
            <person name="Dhillon B."/>
            <person name="Hamelin R."/>
            <person name="Burleigh J."/>
            <person name="Smith J."/>
            <person name="Yandell M."/>
            <person name="Nelson C."/>
            <person name="Grigoriev I."/>
            <person name="Davis J."/>
        </authorList>
    </citation>
    <scope>NUCLEOTIDE SEQUENCE</scope>
    <source>
        <strain evidence="1">G11</strain>
    </source>
</reference>
<proteinExistence type="predicted"/>
<comment type="caution">
    <text evidence="1">The sequence shown here is derived from an EMBL/GenBank/DDBJ whole genome shotgun (WGS) entry which is preliminary data.</text>
</comment>
<sequence>MAGLEFPKNKDQELVTKTLVKTQSKFPEQSKGKTPRNMITSRTNVEYKYSKSLLYIF</sequence>